<dbReference type="STRING" id="383855.M3APR3"/>
<feature type="region of interest" description="Disordered" evidence="1">
    <location>
        <begin position="209"/>
        <end position="232"/>
    </location>
</feature>
<dbReference type="KEGG" id="pfj:MYCFIDRAFT_208789"/>
<name>M3APR3_PSEFD</name>
<dbReference type="Proteomes" id="UP000016932">
    <property type="component" value="Unassembled WGS sequence"/>
</dbReference>
<dbReference type="EMBL" id="KB446562">
    <property type="protein sequence ID" value="EME79437.1"/>
    <property type="molecule type" value="Genomic_DNA"/>
</dbReference>
<keyword evidence="2" id="KW-0472">Membrane</keyword>
<keyword evidence="2" id="KW-0812">Transmembrane</keyword>
<organism evidence="3 4">
    <name type="scientific">Pseudocercospora fijiensis (strain CIRAD86)</name>
    <name type="common">Black leaf streak disease fungus</name>
    <name type="synonym">Mycosphaerella fijiensis</name>
    <dbReference type="NCBI Taxonomy" id="383855"/>
    <lineage>
        <taxon>Eukaryota</taxon>
        <taxon>Fungi</taxon>
        <taxon>Dikarya</taxon>
        <taxon>Ascomycota</taxon>
        <taxon>Pezizomycotina</taxon>
        <taxon>Dothideomycetes</taxon>
        <taxon>Dothideomycetidae</taxon>
        <taxon>Mycosphaerellales</taxon>
        <taxon>Mycosphaerellaceae</taxon>
        <taxon>Pseudocercospora</taxon>
    </lineage>
</organism>
<sequence length="622" mass="70164">MGPFKSTVQPSKDAAVTLVSTLFADSVKLPESATTSSVSCIIEPACMSYCGSGLRQGLNCFGSVATDRCLSLTDNVRAIGSFTFWPRQEHSELCHAGVFDCHTLLNTLPLSCALHTWLRSPLSELLMHGSRTENEGTTAEEETTAEMASMPRRYRTWSLLTFQLLAFLVLFAIYLHYRPGQAVSSETSGPKDRSVALGSPRWGEVVLAASNTSPEKSSNDIDDNQEESEDDLYDQNATAIPYRGDYRELFSLTTRDRKFYPIHMDGIGVYNPSLIPHPTRADEWVVVASHPGMGESEALYCSVGNLNDVLVCSSAPRKMTPLKSIKSEKCVNGLEYMNFYIGPRDTRMFYGPGTPYVVYGSQSTWTCLGLWLQDVRPLLDVFHIMESVGNKLFKTATELHRPPPFQAIEKNFFVFWDSDGKAYAHYDVYPQRSFAQINFDGTVGKDIAPVAAKSDKFCMAKYMPVPLSKLEDIHQATNSLQITLCRRSDPSCKPNDDNTFLMTIFQHKTCYDYHSIYEPYIMLFRQTAPFEIHAIGQRPFWIHGRTNLTEETHAKEYEKHPERIPKGHSEMFYLTSMSWKKHGRMYHGHIDDELWLNFGIEDSRAAAIDVKAGDLIEDLAFC</sequence>
<dbReference type="AlphaFoldDB" id="M3APR3"/>
<dbReference type="GeneID" id="19336716"/>
<keyword evidence="4" id="KW-1185">Reference proteome</keyword>
<evidence type="ECO:0000256" key="1">
    <source>
        <dbReference type="SAM" id="MobiDB-lite"/>
    </source>
</evidence>
<evidence type="ECO:0000256" key="2">
    <source>
        <dbReference type="SAM" id="Phobius"/>
    </source>
</evidence>
<accession>M3APR3</accession>
<dbReference type="HOGENOM" id="CLU_024135_1_0_1"/>
<evidence type="ECO:0000313" key="4">
    <source>
        <dbReference type="Proteomes" id="UP000016932"/>
    </source>
</evidence>
<reference evidence="3 4" key="1">
    <citation type="journal article" date="2012" name="PLoS Pathog.">
        <title>Diverse lifestyles and strategies of plant pathogenesis encoded in the genomes of eighteen Dothideomycetes fungi.</title>
        <authorList>
            <person name="Ohm R.A."/>
            <person name="Feau N."/>
            <person name="Henrissat B."/>
            <person name="Schoch C.L."/>
            <person name="Horwitz B.A."/>
            <person name="Barry K.W."/>
            <person name="Condon B.J."/>
            <person name="Copeland A.C."/>
            <person name="Dhillon B."/>
            <person name="Glaser F."/>
            <person name="Hesse C.N."/>
            <person name="Kosti I."/>
            <person name="LaButti K."/>
            <person name="Lindquist E.A."/>
            <person name="Lucas S."/>
            <person name="Salamov A.A."/>
            <person name="Bradshaw R.E."/>
            <person name="Ciuffetti L."/>
            <person name="Hamelin R.C."/>
            <person name="Kema G.H.J."/>
            <person name="Lawrence C."/>
            <person name="Scott J.A."/>
            <person name="Spatafora J.W."/>
            <person name="Turgeon B.G."/>
            <person name="de Wit P.J.G.M."/>
            <person name="Zhong S."/>
            <person name="Goodwin S.B."/>
            <person name="Grigoriev I.V."/>
        </authorList>
    </citation>
    <scope>NUCLEOTIDE SEQUENCE [LARGE SCALE GENOMIC DNA]</scope>
    <source>
        <strain evidence="3 4">CIRAD86</strain>
    </source>
</reference>
<feature type="transmembrane region" description="Helical" evidence="2">
    <location>
        <begin position="157"/>
        <end position="177"/>
    </location>
</feature>
<evidence type="ECO:0000313" key="3">
    <source>
        <dbReference type="EMBL" id="EME79437.1"/>
    </source>
</evidence>
<dbReference type="VEuPathDB" id="FungiDB:MYCFIDRAFT_208789"/>
<dbReference type="OrthoDB" id="2522565at2759"/>
<dbReference type="RefSeq" id="XP_007930151.1">
    <property type="nucleotide sequence ID" value="XM_007931960.1"/>
</dbReference>
<gene>
    <name evidence="3" type="ORF">MYCFIDRAFT_208789</name>
</gene>
<protein>
    <submittedName>
        <fullName evidence="3">Uncharacterized protein</fullName>
    </submittedName>
</protein>
<feature type="compositionally biased region" description="Acidic residues" evidence="1">
    <location>
        <begin position="220"/>
        <end position="232"/>
    </location>
</feature>
<proteinExistence type="predicted"/>
<keyword evidence="2" id="KW-1133">Transmembrane helix</keyword>
<dbReference type="eggNOG" id="ENOG502S2VY">
    <property type="taxonomic scope" value="Eukaryota"/>
</dbReference>